<evidence type="ECO:0000313" key="1">
    <source>
        <dbReference type="EMBL" id="OHA80505.1"/>
    </source>
</evidence>
<proteinExistence type="predicted"/>
<dbReference type="AlphaFoldDB" id="A0A1G2S5Y3"/>
<name>A0A1G2S5Y3_9BACT</name>
<comment type="caution">
    <text evidence="1">The sequence shown here is derived from an EMBL/GenBank/DDBJ whole genome shotgun (WGS) entry which is preliminary data.</text>
</comment>
<organism evidence="1 2">
    <name type="scientific">Candidatus Yonathbacteria bacterium RIFCSPHIGHO2_02_FULL_44_14</name>
    <dbReference type="NCBI Taxonomy" id="1802724"/>
    <lineage>
        <taxon>Bacteria</taxon>
        <taxon>Candidatus Yonathiibacteriota</taxon>
    </lineage>
</organism>
<evidence type="ECO:0000313" key="2">
    <source>
        <dbReference type="Proteomes" id="UP000179118"/>
    </source>
</evidence>
<reference evidence="1 2" key="1">
    <citation type="journal article" date="2016" name="Nat. Commun.">
        <title>Thousands of microbial genomes shed light on interconnected biogeochemical processes in an aquifer system.</title>
        <authorList>
            <person name="Anantharaman K."/>
            <person name="Brown C.T."/>
            <person name="Hug L.A."/>
            <person name="Sharon I."/>
            <person name="Castelle C.J."/>
            <person name="Probst A.J."/>
            <person name="Thomas B.C."/>
            <person name="Singh A."/>
            <person name="Wilkins M.J."/>
            <person name="Karaoz U."/>
            <person name="Brodie E.L."/>
            <person name="Williams K.H."/>
            <person name="Hubbard S.S."/>
            <person name="Banfield J.F."/>
        </authorList>
    </citation>
    <scope>NUCLEOTIDE SEQUENCE [LARGE SCALE GENOMIC DNA]</scope>
</reference>
<accession>A0A1G2S5Y3</accession>
<dbReference type="EMBL" id="MHUT01000018">
    <property type="protein sequence ID" value="OHA80505.1"/>
    <property type="molecule type" value="Genomic_DNA"/>
</dbReference>
<protein>
    <submittedName>
        <fullName evidence="1">Uncharacterized protein</fullName>
    </submittedName>
</protein>
<dbReference type="Proteomes" id="UP000179118">
    <property type="component" value="Unassembled WGS sequence"/>
</dbReference>
<gene>
    <name evidence="1" type="ORF">A3D51_00245</name>
</gene>
<sequence length="279" mass="29707">MWKMLILFLSAVVILVAGAVLLNVNNNDVQPVACTMEAKLCPDGSAVGRTGPNCEFTACPDEVAQPIPTTGDVVLGVGQKGKVDDLNITVNSFVSDSRCPMDVQCIWEGEFKANVTLVGASKSETRNMSSIEAPYSFDGHIVSIITVLPAPKSREKIIANDYRITFHVAKDVKKDSGSIGTISGRVTLSPICPVERMPPDPKCAPKPYQTKIDVFSSESGKLIKTTQAGSDGAFSVVLPFGFYKIEAGTETIHPSCSPVAVHLQTATTSVDISCDTGIR</sequence>